<dbReference type="InterPro" id="IPR013094">
    <property type="entry name" value="AB_hydrolase_3"/>
</dbReference>
<dbReference type="InterPro" id="IPR050300">
    <property type="entry name" value="GDXG_lipolytic_enzyme"/>
</dbReference>
<evidence type="ECO:0000256" key="1">
    <source>
        <dbReference type="ARBA" id="ARBA00022801"/>
    </source>
</evidence>
<dbReference type="PANTHER" id="PTHR48081:SF8">
    <property type="entry name" value="ALPHA_BETA HYDROLASE FOLD-3 DOMAIN-CONTAINING PROTEIN-RELATED"/>
    <property type="match status" value="1"/>
</dbReference>
<keyword evidence="4" id="KW-1185">Reference proteome</keyword>
<proteinExistence type="predicted"/>
<dbReference type="InterPro" id="IPR029058">
    <property type="entry name" value="AB_hydrolase_fold"/>
</dbReference>
<protein>
    <submittedName>
        <fullName evidence="3">Acetyl esterase/lipase</fullName>
    </submittedName>
</protein>
<dbReference type="AlphaFoldDB" id="A0A1I3WLF5"/>
<sequence length="338" mass="36196">MNGELLDTLARFGLDAAAADPPVDRSGAPADIHAVLESSHAGTELLLESLPNSDPRRTLERVTRDVLTIRGADGNPIDLYVYAPADRSGTLPAVVYFHGGGMTIVSADNRGTSTWCRELANLGLVVVGVDFRNAHHGGPNPFPAGLNDCVAAVRWLDEHRADLGVSNIVLQGESGGANLALAVALAANRGGWSDRIAGVYALVPYISGAYGWPRERKLRELPSLVENDGYFVNCAEMDLLVHSYDPTATHTTDPLAWPYFATAEDVKGLPPHVISVDELDPLRDEGIAYFRKLQDAGVPVVGRVNLGITHAAESIFREAAAGYFDATTADIHRFAHSL</sequence>
<dbReference type="Pfam" id="PF07859">
    <property type="entry name" value="Abhydrolase_3"/>
    <property type="match status" value="1"/>
</dbReference>
<dbReference type="EMBL" id="FORP01000013">
    <property type="protein sequence ID" value="SFK07296.1"/>
    <property type="molecule type" value="Genomic_DNA"/>
</dbReference>
<dbReference type="PANTHER" id="PTHR48081">
    <property type="entry name" value="AB HYDROLASE SUPERFAMILY PROTEIN C4A8.06C"/>
    <property type="match status" value="1"/>
</dbReference>
<evidence type="ECO:0000259" key="2">
    <source>
        <dbReference type="Pfam" id="PF07859"/>
    </source>
</evidence>
<organism evidence="3 4">
    <name type="scientific">Amycolatopsis sacchari</name>
    <dbReference type="NCBI Taxonomy" id="115433"/>
    <lineage>
        <taxon>Bacteria</taxon>
        <taxon>Bacillati</taxon>
        <taxon>Actinomycetota</taxon>
        <taxon>Actinomycetes</taxon>
        <taxon>Pseudonocardiales</taxon>
        <taxon>Pseudonocardiaceae</taxon>
        <taxon>Amycolatopsis</taxon>
    </lineage>
</organism>
<dbReference type="GO" id="GO:0016787">
    <property type="term" value="F:hydrolase activity"/>
    <property type="evidence" value="ECO:0007669"/>
    <property type="project" value="UniProtKB-KW"/>
</dbReference>
<dbReference type="Gene3D" id="3.40.50.1820">
    <property type="entry name" value="alpha/beta hydrolase"/>
    <property type="match status" value="1"/>
</dbReference>
<dbReference type="SUPFAM" id="SSF53474">
    <property type="entry name" value="alpha/beta-Hydrolases"/>
    <property type="match status" value="1"/>
</dbReference>
<gene>
    <name evidence="3" type="ORF">SAMN05421835_11348</name>
</gene>
<keyword evidence="1" id="KW-0378">Hydrolase</keyword>
<evidence type="ECO:0000313" key="3">
    <source>
        <dbReference type="EMBL" id="SFK07296.1"/>
    </source>
</evidence>
<dbReference type="STRING" id="115433.SAMN05421835_11348"/>
<feature type="domain" description="Alpha/beta hydrolase fold-3" evidence="2">
    <location>
        <begin position="94"/>
        <end position="311"/>
    </location>
</feature>
<reference evidence="3 4" key="1">
    <citation type="submission" date="2016-10" db="EMBL/GenBank/DDBJ databases">
        <authorList>
            <person name="de Groot N.N."/>
        </authorList>
    </citation>
    <scope>NUCLEOTIDE SEQUENCE [LARGE SCALE GENOMIC DNA]</scope>
    <source>
        <strain evidence="3 4">DSM 44468</strain>
    </source>
</reference>
<evidence type="ECO:0000313" key="4">
    <source>
        <dbReference type="Proteomes" id="UP000199025"/>
    </source>
</evidence>
<dbReference type="RefSeq" id="WP_177228807.1">
    <property type="nucleotide sequence ID" value="NZ_FORP01000013.1"/>
</dbReference>
<name>A0A1I3WLF5_9PSEU</name>
<accession>A0A1I3WLF5</accession>
<dbReference type="Proteomes" id="UP000199025">
    <property type="component" value="Unassembled WGS sequence"/>
</dbReference>